<protein>
    <submittedName>
        <fullName evidence="1">Uncharacterized protein</fullName>
    </submittedName>
</protein>
<name>A0A5N5WH35_9EURO</name>
<evidence type="ECO:0000313" key="2">
    <source>
        <dbReference type="Proteomes" id="UP000326565"/>
    </source>
</evidence>
<keyword evidence="2" id="KW-1185">Reference proteome</keyword>
<proteinExistence type="predicted"/>
<organism evidence="1 2">
    <name type="scientific">Aspergillus leporis</name>
    <dbReference type="NCBI Taxonomy" id="41062"/>
    <lineage>
        <taxon>Eukaryota</taxon>
        <taxon>Fungi</taxon>
        <taxon>Dikarya</taxon>
        <taxon>Ascomycota</taxon>
        <taxon>Pezizomycotina</taxon>
        <taxon>Eurotiomycetes</taxon>
        <taxon>Eurotiomycetidae</taxon>
        <taxon>Eurotiales</taxon>
        <taxon>Aspergillaceae</taxon>
        <taxon>Aspergillus</taxon>
        <taxon>Aspergillus subgen. Circumdati</taxon>
    </lineage>
</organism>
<dbReference type="Proteomes" id="UP000326565">
    <property type="component" value="Unassembled WGS sequence"/>
</dbReference>
<accession>A0A5N5WH35</accession>
<reference evidence="1 2" key="1">
    <citation type="submission" date="2019-04" db="EMBL/GenBank/DDBJ databases">
        <title>Friends and foes A comparative genomics study of 23 Aspergillus species from section Flavi.</title>
        <authorList>
            <consortium name="DOE Joint Genome Institute"/>
            <person name="Kjaerbolling I."/>
            <person name="Vesth T."/>
            <person name="Frisvad J.C."/>
            <person name="Nybo J.L."/>
            <person name="Theobald S."/>
            <person name="Kildgaard S."/>
            <person name="Isbrandt T."/>
            <person name="Kuo A."/>
            <person name="Sato A."/>
            <person name="Lyhne E.K."/>
            <person name="Kogle M.E."/>
            <person name="Wiebenga A."/>
            <person name="Kun R.S."/>
            <person name="Lubbers R.J."/>
            <person name="Makela M.R."/>
            <person name="Barry K."/>
            <person name="Chovatia M."/>
            <person name="Clum A."/>
            <person name="Daum C."/>
            <person name="Haridas S."/>
            <person name="He G."/>
            <person name="LaButti K."/>
            <person name="Lipzen A."/>
            <person name="Mondo S."/>
            <person name="Riley R."/>
            <person name="Salamov A."/>
            <person name="Simmons B.A."/>
            <person name="Magnuson J.K."/>
            <person name="Henrissat B."/>
            <person name="Mortensen U.H."/>
            <person name="Larsen T.O."/>
            <person name="Devries R.P."/>
            <person name="Grigoriev I.V."/>
            <person name="Machida M."/>
            <person name="Baker S.E."/>
            <person name="Andersen M.R."/>
        </authorList>
    </citation>
    <scope>NUCLEOTIDE SEQUENCE [LARGE SCALE GENOMIC DNA]</scope>
    <source>
        <strain evidence="1 2">CBS 151.66</strain>
    </source>
</reference>
<dbReference type="AlphaFoldDB" id="A0A5N5WH35"/>
<gene>
    <name evidence="1" type="ORF">BDV29DRAFT_185613</name>
</gene>
<sequence>MNKYYIKFNCQKAAKNSGKKLNIKLAMKHAQQKLVKLLIISYLPFLFLEHPKFRDLISYARLALLIPEIPSAKVMRWQLRDLVHQK</sequence>
<dbReference type="OrthoDB" id="2677621at2759"/>
<dbReference type="EMBL" id="ML732448">
    <property type="protein sequence ID" value="KAB8067763.1"/>
    <property type="molecule type" value="Genomic_DNA"/>
</dbReference>
<evidence type="ECO:0000313" key="1">
    <source>
        <dbReference type="EMBL" id="KAB8067763.1"/>
    </source>
</evidence>